<dbReference type="Proteomes" id="UP000230069">
    <property type="component" value="Unassembled WGS sequence"/>
</dbReference>
<name>A0A2G5ELI0_AQUCA</name>
<dbReference type="EMBL" id="KZ305024">
    <property type="protein sequence ID" value="PIA56603.1"/>
    <property type="molecule type" value="Genomic_DNA"/>
</dbReference>
<organism evidence="1 2">
    <name type="scientific">Aquilegia coerulea</name>
    <name type="common">Rocky mountain columbine</name>
    <dbReference type="NCBI Taxonomy" id="218851"/>
    <lineage>
        <taxon>Eukaryota</taxon>
        <taxon>Viridiplantae</taxon>
        <taxon>Streptophyta</taxon>
        <taxon>Embryophyta</taxon>
        <taxon>Tracheophyta</taxon>
        <taxon>Spermatophyta</taxon>
        <taxon>Magnoliopsida</taxon>
        <taxon>Ranunculales</taxon>
        <taxon>Ranunculaceae</taxon>
        <taxon>Thalictroideae</taxon>
        <taxon>Aquilegia</taxon>
    </lineage>
</organism>
<sequence>MGVFGSEEKVGKENVFLESTNSGKADTFFIFWKPLSFFSTLLLDLFSLLPISIRIHGEKTSLLLLYSQQSSSLSSLSLFIVTIEPINSFSPSATLISVNNREEENQSSSSSLFLSLSLLLANLVWG</sequence>
<accession>A0A2G5ELI0</accession>
<keyword evidence="2" id="KW-1185">Reference proteome</keyword>
<dbReference type="InParanoid" id="A0A2G5ELI0"/>
<protein>
    <submittedName>
        <fullName evidence="1">Uncharacterized protein</fullName>
    </submittedName>
</protein>
<gene>
    <name evidence="1" type="ORF">AQUCO_00700744v1</name>
</gene>
<dbReference type="AlphaFoldDB" id="A0A2G5ELI0"/>
<proteinExistence type="predicted"/>
<reference evidence="1 2" key="1">
    <citation type="submission" date="2017-09" db="EMBL/GenBank/DDBJ databases">
        <title>WGS assembly of Aquilegia coerulea Goldsmith.</title>
        <authorList>
            <person name="Hodges S."/>
            <person name="Kramer E."/>
            <person name="Nordborg M."/>
            <person name="Tomkins J."/>
            <person name="Borevitz J."/>
            <person name="Derieg N."/>
            <person name="Yan J."/>
            <person name="Mihaltcheva S."/>
            <person name="Hayes R.D."/>
            <person name="Rokhsar D."/>
        </authorList>
    </citation>
    <scope>NUCLEOTIDE SEQUENCE [LARGE SCALE GENOMIC DNA]</scope>
    <source>
        <strain evidence="2">cv. Goldsmith</strain>
    </source>
</reference>
<evidence type="ECO:0000313" key="2">
    <source>
        <dbReference type="Proteomes" id="UP000230069"/>
    </source>
</evidence>
<evidence type="ECO:0000313" key="1">
    <source>
        <dbReference type="EMBL" id="PIA56603.1"/>
    </source>
</evidence>